<keyword evidence="3" id="KW-1003">Cell membrane</keyword>
<name>A0A2H0KAF3_9BACT</name>
<dbReference type="EMBL" id="PCVG01000068">
    <property type="protein sequence ID" value="PIQ68241.1"/>
    <property type="molecule type" value="Genomic_DNA"/>
</dbReference>
<feature type="transmembrane region" description="Helical" evidence="7">
    <location>
        <begin position="68"/>
        <end position="94"/>
    </location>
</feature>
<organism evidence="8 9">
    <name type="scientific">Candidatus Taylorbacteria bacterium CG11_big_fil_rev_8_21_14_0_20_46_11</name>
    <dbReference type="NCBI Taxonomy" id="1975025"/>
    <lineage>
        <taxon>Bacteria</taxon>
        <taxon>Candidatus Tayloriibacteriota</taxon>
    </lineage>
</organism>
<dbReference type="PANTHER" id="PTHR33452">
    <property type="entry name" value="OXIDOREDUCTASE CATD-RELATED"/>
    <property type="match status" value="1"/>
</dbReference>
<feature type="transmembrane region" description="Helical" evidence="7">
    <location>
        <begin position="7"/>
        <end position="25"/>
    </location>
</feature>
<comment type="similarity">
    <text evidence="2">Belongs to the DoxX family.</text>
</comment>
<evidence type="ECO:0000313" key="9">
    <source>
        <dbReference type="Proteomes" id="UP000229342"/>
    </source>
</evidence>
<dbReference type="AlphaFoldDB" id="A0A2H0KAF3"/>
<reference evidence="8 9" key="1">
    <citation type="submission" date="2017-09" db="EMBL/GenBank/DDBJ databases">
        <title>Depth-based differentiation of microbial function through sediment-hosted aquifers and enrichment of novel symbionts in the deep terrestrial subsurface.</title>
        <authorList>
            <person name="Probst A.J."/>
            <person name="Ladd B."/>
            <person name="Jarett J.K."/>
            <person name="Geller-Mcgrath D.E."/>
            <person name="Sieber C.M."/>
            <person name="Emerson J.B."/>
            <person name="Anantharaman K."/>
            <person name="Thomas B.C."/>
            <person name="Malmstrom R."/>
            <person name="Stieglmeier M."/>
            <person name="Klingl A."/>
            <person name="Woyke T."/>
            <person name="Ryan C.M."/>
            <person name="Banfield J.F."/>
        </authorList>
    </citation>
    <scope>NUCLEOTIDE SEQUENCE [LARGE SCALE GENOMIC DNA]</scope>
    <source>
        <strain evidence="8">CG11_big_fil_rev_8_21_14_0_20_46_11</strain>
    </source>
</reference>
<evidence type="ECO:0000256" key="5">
    <source>
        <dbReference type="ARBA" id="ARBA00022989"/>
    </source>
</evidence>
<dbReference type="Proteomes" id="UP000229342">
    <property type="component" value="Unassembled WGS sequence"/>
</dbReference>
<sequence length="155" mass="17424">MKIFSLFFLRVALGMMFFYAGITKVVDPTWSAYGYLMNAKTFPGLFQWFASPGMLPLINVANEWGLTLIGVALLLGIGVRIASMGGALLMVLYYLPILDGVYPNTHSLIVDEHVIYFASFLILIAFKAGRVYGLEKWLHALPFWSRNPKIRAILE</sequence>
<keyword evidence="4 7" id="KW-0812">Transmembrane</keyword>
<proteinExistence type="inferred from homology"/>
<keyword evidence="5 7" id="KW-1133">Transmembrane helix</keyword>
<evidence type="ECO:0000256" key="4">
    <source>
        <dbReference type="ARBA" id="ARBA00022692"/>
    </source>
</evidence>
<feature type="transmembrane region" description="Helical" evidence="7">
    <location>
        <begin position="45"/>
        <end position="61"/>
    </location>
</feature>
<protein>
    <recommendedName>
        <fullName evidence="10">DoxX family protein</fullName>
    </recommendedName>
</protein>
<accession>A0A2H0KAF3</accession>
<keyword evidence="6 7" id="KW-0472">Membrane</keyword>
<gene>
    <name evidence="8" type="ORF">COV91_05150</name>
</gene>
<evidence type="ECO:0000256" key="7">
    <source>
        <dbReference type="SAM" id="Phobius"/>
    </source>
</evidence>
<evidence type="ECO:0000313" key="8">
    <source>
        <dbReference type="EMBL" id="PIQ68241.1"/>
    </source>
</evidence>
<dbReference type="PANTHER" id="PTHR33452:SF1">
    <property type="entry name" value="INNER MEMBRANE PROTEIN YPHA-RELATED"/>
    <property type="match status" value="1"/>
</dbReference>
<dbReference type="GO" id="GO:0005886">
    <property type="term" value="C:plasma membrane"/>
    <property type="evidence" value="ECO:0007669"/>
    <property type="project" value="UniProtKB-SubCell"/>
</dbReference>
<dbReference type="Pfam" id="PF07681">
    <property type="entry name" value="DoxX"/>
    <property type="match status" value="1"/>
</dbReference>
<evidence type="ECO:0000256" key="1">
    <source>
        <dbReference type="ARBA" id="ARBA00004651"/>
    </source>
</evidence>
<dbReference type="InterPro" id="IPR032808">
    <property type="entry name" value="DoxX"/>
</dbReference>
<comment type="caution">
    <text evidence="8">The sequence shown here is derived from an EMBL/GenBank/DDBJ whole genome shotgun (WGS) entry which is preliminary data.</text>
</comment>
<evidence type="ECO:0000256" key="3">
    <source>
        <dbReference type="ARBA" id="ARBA00022475"/>
    </source>
</evidence>
<evidence type="ECO:0000256" key="6">
    <source>
        <dbReference type="ARBA" id="ARBA00023136"/>
    </source>
</evidence>
<feature type="transmembrane region" description="Helical" evidence="7">
    <location>
        <begin position="114"/>
        <end position="133"/>
    </location>
</feature>
<evidence type="ECO:0008006" key="10">
    <source>
        <dbReference type="Google" id="ProtNLM"/>
    </source>
</evidence>
<comment type="subcellular location">
    <subcellularLocation>
        <location evidence="1">Cell membrane</location>
        <topology evidence="1">Multi-pass membrane protein</topology>
    </subcellularLocation>
</comment>
<dbReference type="InterPro" id="IPR051907">
    <property type="entry name" value="DoxX-like_oxidoreductase"/>
</dbReference>
<evidence type="ECO:0000256" key="2">
    <source>
        <dbReference type="ARBA" id="ARBA00006679"/>
    </source>
</evidence>